<feature type="transmembrane region" description="Helical" evidence="8">
    <location>
        <begin position="379"/>
        <end position="400"/>
    </location>
</feature>
<dbReference type="Proteomes" id="UP000231198">
    <property type="component" value="Unassembled WGS sequence"/>
</dbReference>
<sequence>YRILAGYFSTEQLDIFFASFRIPDLVFELLITGALTSSFIPIYIQYQNSKEDLRINVSSIINVICLVLIGCIIILLLFLNPLIYLITPGYSSTKINEIITYSRFLLIGQLPFLVVGNILTGIGQANKIFLLSALAPIIYNLGIIISIILFAGSLHLLAPVVGVILGAVLFFVVQLPLLAKSDFNYSFILRKTEGLRKFVRITIPRIVSVLVAQIDATVDLTLTTFLGAGSYTIFYFAQHFQLLPVSVIGISFGQASLPYLSEIYNEGKIEEFKKIIIDSILNLFFLVIPISSFFILARIPLVRLFFGGEKFDWGSTVQTAITLSFFSFSIPAHSIYYFLTRCYYAFLDTKTPFFVGLASILINTAISLFFIMILKLPVWSLAISFSISMTMNSAVLFYLLYKKLGGMNLSLLLTESAKICFAALSSAVFSYYLMKLLDGLVFDTTRTINVFFLVAAVLFAFVSLYSFLSWILNVREMYLITKLLIKAREYRNRIVELYTTYE</sequence>
<evidence type="ECO:0000256" key="7">
    <source>
        <dbReference type="ARBA" id="ARBA00023136"/>
    </source>
</evidence>
<evidence type="ECO:0000256" key="5">
    <source>
        <dbReference type="ARBA" id="ARBA00022984"/>
    </source>
</evidence>
<protein>
    <submittedName>
        <fullName evidence="9">Murein biosynthesis integral membrane protein MurJ</fullName>
    </submittedName>
</protein>
<feature type="transmembrane region" description="Helical" evidence="8">
    <location>
        <begin position="25"/>
        <end position="44"/>
    </location>
</feature>
<feature type="transmembrane region" description="Helical" evidence="8">
    <location>
        <begin position="412"/>
        <end position="433"/>
    </location>
</feature>
<dbReference type="EMBL" id="PEZG01000016">
    <property type="protein sequence ID" value="PIS16016.1"/>
    <property type="molecule type" value="Genomic_DNA"/>
</dbReference>
<feature type="transmembrane region" description="Helical" evidence="8">
    <location>
        <begin position="351"/>
        <end position="373"/>
    </location>
</feature>
<feature type="transmembrane region" description="Helical" evidence="8">
    <location>
        <begin position="156"/>
        <end position="178"/>
    </location>
</feature>
<accession>A0A2H0WTP0</accession>
<dbReference type="Pfam" id="PF03023">
    <property type="entry name" value="MurJ"/>
    <property type="match status" value="1"/>
</dbReference>
<reference evidence="10" key="1">
    <citation type="submission" date="2017-09" db="EMBL/GenBank/DDBJ databases">
        <title>Depth-based differentiation of microbial function through sediment-hosted aquifers and enrichment of novel symbionts in the deep terrestrial subsurface.</title>
        <authorList>
            <person name="Probst A.J."/>
            <person name="Ladd B."/>
            <person name="Jarett J.K."/>
            <person name="Geller-Mcgrath D.E."/>
            <person name="Sieber C.M.K."/>
            <person name="Emerson J.B."/>
            <person name="Anantharaman K."/>
            <person name="Thomas B.C."/>
            <person name="Malmstrom R."/>
            <person name="Stieglmeier M."/>
            <person name="Klingl A."/>
            <person name="Woyke T."/>
            <person name="Ryan C.M."/>
            <person name="Banfield J.F."/>
        </authorList>
    </citation>
    <scope>NUCLEOTIDE SEQUENCE [LARGE SCALE GENOMIC DNA]</scope>
</reference>
<gene>
    <name evidence="9" type="primary">mviN</name>
    <name evidence="9" type="ORF">COT62_00675</name>
</gene>
<feature type="transmembrane region" description="Helical" evidence="8">
    <location>
        <begin position="56"/>
        <end position="78"/>
    </location>
</feature>
<dbReference type="GO" id="GO:0034204">
    <property type="term" value="P:lipid translocation"/>
    <property type="evidence" value="ECO:0007669"/>
    <property type="project" value="TreeGrafter"/>
</dbReference>
<feature type="transmembrane region" description="Helical" evidence="8">
    <location>
        <begin position="236"/>
        <end position="260"/>
    </location>
</feature>
<proteinExistence type="predicted"/>
<keyword evidence="2" id="KW-1003">Cell membrane</keyword>
<feature type="transmembrane region" description="Helical" evidence="8">
    <location>
        <begin position="280"/>
        <end position="299"/>
    </location>
</feature>
<evidence type="ECO:0000256" key="3">
    <source>
        <dbReference type="ARBA" id="ARBA00022692"/>
    </source>
</evidence>
<feature type="transmembrane region" description="Helical" evidence="8">
    <location>
        <begin position="319"/>
        <end position="339"/>
    </location>
</feature>
<dbReference type="InterPro" id="IPR051050">
    <property type="entry name" value="Lipid_II_flippase_MurJ/MviN"/>
</dbReference>
<dbReference type="PANTHER" id="PTHR47019:SF1">
    <property type="entry name" value="LIPID II FLIPPASE MURJ"/>
    <property type="match status" value="1"/>
</dbReference>
<keyword evidence="4" id="KW-0133">Cell shape</keyword>
<dbReference type="PANTHER" id="PTHR47019">
    <property type="entry name" value="LIPID II FLIPPASE MURJ"/>
    <property type="match status" value="1"/>
</dbReference>
<keyword evidence="7 8" id="KW-0472">Membrane</keyword>
<dbReference type="InterPro" id="IPR004268">
    <property type="entry name" value="MurJ"/>
</dbReference>
<keyword evidence="6 8" id="KW-1133">Transmembrane helix</keyword>
<feature type="transmembrane region" description="Helical" evidence="8">
    <location>
        <begin position="128"/>
        <end position="150"/>
    </location>
</feature>
<evidence type="ECO:0000313" key="9">
    <source>
        <dbReference type="EMBL" id="PIS16016.1"/>
    </source>
</evidence>
<evidence type="ECO:0000256" key="6">
    <source>
        <dbReference type="ARBA" id="ARBA00022989"/>
    </source>
</evidence>
<comment type="subcellular location">
    <subcellularLocation>
        <location evidence="1">Cell membrane</location>
        <topology evidence="1">Multi-pass membrane protein</topology>
    </subcellularLocation>
</comment>
<dbReference type="AlphaFoldDB" id="A0A2H0WTP0"/>
<comment type="caution">
    <text evidence="9">The sequence shown here is derived from an EMBL/GenBank/DDBJ whole genome shotgun (WGS) entry which is preliminary data.</text>
</comment>
<evidence type="ECO:0000256" key="2">
    <source>
        <dbReference type="ARBA" id="ARBA00022475"/>
    </source>
</evidence>
<keyword evidence="5" id="KW-0573">Peptidoglycan synthesis</keyword>
<name>A0A2H0WTP0_9BACT</name>
<evidence type="ECO:0000313" key="10">
    <source>
        <dbReference type="Proteomes" id="UP000231198"/>
    </source>
</evidence>
<feature type="non-terminal residue" evidence="9">
    <location>
        <position position="1"/>
    </location>
</feature>
<feature type="transmembrane region" description="Helical" evidence="8">
    <location>
        <begin position="448"/>
        <end position="472"/>
    </location>
</feature>
<evidence type="ECO:0000256" key="4">
    <source>
        <dbReference type="ARBA" id="ARBA00022960"/>
    </source>
</evidence>
<evidence type="ECO:0000256" key="8">
    <source>
        <dbReference type="SAM" id="Phobius"/>
    </source>
</evidence>
<feature type="transmembrane region" description="Helical" evidence="8">
    <location>
        <begin position="98"/>
        <end position="116"/>
    </location>
</feature>
<dbReference type="GO" id="GO:0005886">
    <property type="term" value="C:plasma membrane"/>
    <property type="evidence" value="ECO:0007669"/>
    <property type="project" value="UniProtKB-SubCell"/>
</dbReference>
<dbReference type="GO" id="GO:0009252">
    <property type="term" value="P:peptidoglycan biosynthetic process"/>
    <property type="evidence" value="ECO:0007669"/>
    <property type="project" value="UniProtKB-KW"/>
</dbReference>
<keyword evidence="3 8" id="KW-0812">Transmembrane</keyword>
<organism evidence="9 10">
    <name type="scientific">Candidatus Roizmanbacteria bacterium CG09_land_8_20_14_0_10_41_9</name>
    <dbReference type="NCBI Taxonomy" id="1974850"/>
    <lineage>
        <taxon>Bacteria</taxon>
        <taxon>Candidatus Roizmaniibacteriota</taxon>
    </lineage>
</organism>
<dbReference type="GO" id="GO:0015648">
    <property type="term" value="F:lipid-linked peptidoglycan transporter activity"/>
    <property type="evidence" value="ECO:0007669"/>
    <property type="project" value="TreeGrafter"/>
</dbReference>
<evidence type="ECO:0000256" key="1">
    <source>
        <dbReference type="ARBA" id="ARBA00004651"/>
    </source>
</evidence>
<dbReference type="GO" id="GO:0008360">
    <property type="term" value="P:regulation of cell shape"/>
    <property type="evidence" value="ECO:0007669"/>
    <property type="project" value="UniProtKB-KW"/>
</dbReference>
<dbReference type="NCBIfam" id="TIGR01695">
    <property type="entry name" value="murJ_mviN"/>
    <property type="match status" value="1"/>
</dbReference>
<dbReference type="PRINTS" id="PR01806">
    <property type="entry name" value="VIRFACTRMVIN"/>
</dbReference>